<dbReference type="GO" id="GO:0022857">
    <property type="term" value="F:transmembrane transporter activity"/>
    <property type="evidence" value="ECO:0007669"/>
    <property type="project" value="InterPro"/>
</dbReference>
<comment type="caution">
    <text evidence="8">The sequence shown here is derived from an EMBL/GenBank/DDBJ whole genome shotgun (WGS) entry which is preliminary data.</text>
</comment>
<feature type="transmembrane region" description="Helical" evidence="7">
    <location>
        <begin position="167"/>
        <end position="185"/>
    </location>
</feature>
<feature type="compositionally biased region" description="Basic residues" evidence="6">
    <location>
        <begin position="64"/>
        <end position="75"/>
    </location>
</feature>
<dbReference type="Pfam" id="PF07690">
    <property type="entry name" value="MFS_1"/>
    <property type="match status" value="1"/>
</dbReference>
<feature type="transmembrane region" description="Helical" evidence="7">
    <location>
        <begin position="387"/>
        <end position="409"/>
    </location>
</feature>
<keyword evidence="4 7" id="KW-1133">Transmembrane helix</keyword>
<dbReference type="eggNOG" id="KOG0255">
    <property type="taxonomic scope" value="Eukaryota"/>
</dbReference>
<dbReference type="SUPFAM" id="SSF103473">
    <property type="entry name" value="MFS general substrate transporter"/>
    <property type="match status" value="1"/>
</dbReference>
<name>N4UYF0_COLOR</name>
<keyword evidence="3 7" id="KW-0812">Transmembrane</keyword>
<dbReference type="InterPro" id="IPR036259">
    <property type="entry name" value="MFS_trans_sf"/>
</dbReference>
<evidence type="ECO:0000256" key="2">
    <source>
        <dbReference type="ARBA" id="ARBA00008335"/>
    </source>
</evidence>
<dbReference type="PANTHER" id="PTHR23502:SF68">
    <property type="entry name" value="MULTIDRUG TRANSPORTER, PUTATIVE (AFU_ORTHOLOGUE AFUA_3G01120)-RELATED"/>
    <property type="match status" value="1"/>
</dbReference>
<evidence type="ECO:0000256" key="1">
    <source>
        <dbReference type="ARBA" id="ARBA00004141"/>
    </source>
</evidence>
<dbReference type="OrthoDB" id="5215911at2759"/>
<feature type="transmembrane region" description="Helical" evidence="7">
    <location>
        <begin position="549"/>
        <end position="570"/>
    </location>
</feature>
<comment type="similarity">
    <text evidence="2">Belongs to the major facilitator superfamily.</text>
</comment>
<dbReference type="PANTHER" id="PTHR23502">
    <property type="entry name" value="MAJOR FACILITATOR SUPERFAMILY"/>
    <property type="match status" value="1"/>
</dbReference>
<evidence type="ECO:0000313" key="9">
    <source>
        <dbReference type="Proteomes" id="UP000014480"/>
    </source>
</evidence>
<evidence type="ECO:0000256" key="3">
    <source>
        <dbReference type="ARBA" id="ARBA00022692"/>
    </source>
</evidence>
<dbReference type="GO" id="GO:0016020">
    <property type="term" value="C:membrane"/>
    <property type="evidence" value="ECO:0007669"/>
    <property type="project" value="UniProtKB-SubCell"/>
</dbReference>
<feature type="transmembrane region" description="Helical" evidence="7">
    <location>
        <begin position="468"/>
        <end position="487"/>
    </location>
</feature>
<proteinExistence type="inferred from homology"/>
<feature type="transmembrane region" description="Helical" evidence="7">
    <location>
        <begin position="101"/>
        <end position="121"/>
    </location>
</feature>
<dbReference type="Proteomes" id="UP000014480">
    <property type="component" value="Unassembled WGS sequence"/>
</dbReference>
<evidence type="ECO:0000256" key="4">
    <source>
        <dbReference type="ARBA" id="ARBA00022989"/>
    </source>
</evidence>
<dbReference type="STRING" id="1213857.N4UYF0"/>
<dbReference type="Gene3D" id="1.20.1250.20">
    <property type="entry name" value="MFS general substrate transporter like domains"/>
    <property type="match status" value="1"/>
</dbReference>
<protein>
    <submittedName>
        <fullName evidence="8">MFS-type transporter</fullName>
    </submittedName>
</protein>
<reference evidence="9" key="2">
    <citation type="journal article" date="2019" name="Mol. Plant Microbe Interact.">
        <title>Genome sequence resources for four phytopathogenic fungi from the Colletotrichum orbiculare species complex.</title>
        <authorList>
            <person name="Gan P."/>
            <person name="Tsushima A."/>
            <person name="Narusaka M."/>
            <person name="Narusaka Y."/>
            <person name="Takano Y."/>
            <person name="Kubo Y."/>
            <person name="Shirasu K."/>
        </authorList>
    </citation>
    <scope>GENOME REANNOTATION</scope>
    <source>
        <strain evidence="9">104-T / ATCC 96160 / CBS 514.97 / LARS 414 / MAFF 240422</strain>
    </source>
</reference>
<gene>
    <name evidence="8" type="ORF">Cob_v004291</name>
</gene>
<evidence type="ECO:0000256" key="5">
    <source>
        <dbReference type="ARBA" id="ARBA00023136"/>
    </source>
</evidence>
<feature type="transmembrane region" description="Helical" evidence="7">
    <location>
        <begin position="421"/>
        <end position="440"/>
    </location>
</feature>
<evidence type="ECO:0000313" key="8">
    <source>
        <dbReference type="EMBL" id="TDZ22711.1"/>
    </source>
</evidence>
<feature type="transmembrane region" description="Helical" evidence="7">
    <location>
        <begin position="133"/>
        <end position="155"/>
    </location>
</feature>
<comment type="subcellular location">
    <subcellularLocation>
        <location evidence="1">Membrane</location>
        <topology evidence="1">Multi-pass membrane protein</topology>
    </subcellularLocation>
</comment>
<feature type="transmembrane region" description="Helical" evidence="7">
    <location>
        <begin position="345"/>
        <end position="367"/>
    </location>
</feature>
<keyword evidence="9" id="KW-1185">Reference proteome</keyword>
<feature type="transmembrane region" description="Helical" evidence="7">
    <location>
        <begin position="228"/>
        <end position="250"/>
    </location>
</feature>
<organism evidence="8 9">
    <name type="scientific">Colletotrichum orbiculare (strain 104-T / ATCC 96160 / CBS 514.97 / LARS 414 / MAFF 240422)</name>
    <name type="common">Cucumber anthracnose fungus</name>
    <name type="synonym">Colletotrichum lagenarium</name>
    <dbReference type="NCBI Taxonomy" id="1213857"/>
    <lineage>
        <taxon>Eukaryota</taxon>
        <taxon>Fungi</taxon>
        <taxon>Dikarya</taxon>
        <taxon>Ascomycota</taxon>
        <taxon>Pezizomycotina</taxon>
        <taxon>Sordariomycetes</taxon>
        <taxon>Hypocreomycetidae</taxon>
        <taxon>Glomerellales</taxon>
        <taxon>Glomerellaceae</taxon>
        <taxon>Colletotrichum</taxon>
        <taxon>Colletotrichum orbiculare species complex</taxon>
    </lineage>
</organism>
<feature type="transmembrane region" description="Helical" evidence="7">
    <location>
        <begin position="526"/>
        <end position="543"/>
    </location>
</feature>
<reference evidence="9" key="1">
    <citation type="journal article" date="2013" name="New Phytol.">
        <title>Comparative genomic and transcriptomic analyses reveal the hemibiotrophic stage shift of Colletotrichum fungi.</title>
        <authorList>
            <person name="Gan P."/>
            <person name="Ikeda K."/>
            <person name="Irieda H."/>
            <person name="Narusaka M."/>
            <person name="O'Connell R.J."/>
            <person name="Narusaka Y."/>
            <person name="Takano Y."/>
            <person name="Kubo Y."/>
            <person name="Shirasu K."/>
        </authorList>
    </citation>
    <scope>NUCLEOTIDE SEQUENCE [LARGE SCALE GENOMIC DNA]</scope>
    <source>
        <strain evidence="9">104-T / ATCC 96160 / CBS 514.97 / LARS 414 / MAFF 240422</strain>
    </source>
</reference>
<dbReference type="HOGENOM" id="CLU_024939_0_0_1"/>
<dbReference type="EMBL" id="AMCV02000009">
    <property type="protein sequence ID" value="TDZ22711.1"/>
    <property type="molecule type" value="Genomic_DNA"/>
</dbReference>
<keyword evidence="5 7" id="KW-0472">Membrane</keyword>
<sequence length="600" mass="65051">MERDVEKEGAVVARPTLGHIAQHINDRFSVAGPPPPPPPKDDHLRPVASSIKRLSFTTTTTRTTTRKIKYGRGKHSKTELSPQPSDDTDDPLNWPQWKKELNLIAILMTSGLAAGTKTAYMSVNGTLAVRFNVSYTAVASLTAVPLVLSAFTGLFSLMASKIWGKRPVYLVSMVFLFIGAIWNTTTANSFGGCMGARVFQGLGWGAFDTLVLGSIQDTFFEHERDSRILAYNLLTLAITWGAPLFGGLASQNADRFTVQFDVINVFQIFSIPLLILGAPETSFERWFSSSPAPTPGLSPAYTFQSLKPLSRPSVEDVKAYLRTIPPVSFSGPRDLRTLLQAPRAFIAPTTLLLFTLTFMPYCTLWGLTEVLSLLFFPMPWRLGPASIGSLMGAPFIFIILTVAGLSLCYNRNTDFTRVHALATLVGGSFLAASGILAFGLKTHAVMAQLPTSSADVNLFATDGVGAQLSFPTLSFLLGLLAAGVAVLDTSIKPLIWRSTQFTSSNLNVCLRNVADMDAGLRCWRNMFAGVFVMTLPGAVVMWSGLKGTVVGLGVSQILVGVAGGVAWWFLRDLVRRLDGRVMGLVDLSILKRSGSFFDTD</sequence>
<accession>N4UYF0</accession>
<dbReference type="InterPro" id="IPR011701">
    <property type="entry name" value="MFS"/>
</dbReference>
<evidence type="ECO:0000256" key="6">
    <source>
        <dbReference type="SAM" id="MobiDB-lite"/>
    </source>
</evidence>
<dbReference type="AlphaFoldDB" id="N4UYF0"/>
<evidence type="ECO:0000256" key="7">
    <source>
        <dbReference type="SAM" id="Phobius"/>
    </source>
</evidence>
<feature type="region of interest" description="Disordered" evidence="6">
    <location>
        <begin position="24"/>
        <end position="91"/>
    </location>
</feature>